<comment type="similarity">
    <text evidence="1 5">Belongs to the phosphoglycerate mutase family. BPG-dependent PGAM subfamily.</text>
</comment>
<protein>
    <recommendedName>
        <fullName evidence="5 9">2,3-bisphosphoglycerate-dependent phosphoglycerate mutase</fullName>
        <shortName evidence="5">BPG-dependent PGAM</shortName>
        <shortName evidence="5">PGAM</shortName>
        <shortName evidence="5">Phosphoglyceromutase</shortName>
        <shortName evidence="5">dPGM</shortName>
        <ecNumber evidence="5 9">5.4.2.11</ecNumber>
    </recommendedName>
</protein>
<evidence type="ECO:0000256" key="4">
    <source>
        <dbReference type="ARBA" id="ARBA00023235"/>
    </source>
</evidence>
<dbReference type="InterPro" id="IPR001345">
    <property type="entry name" value="PG/BPGM_mutase_AS"/>
</dbReference>
<reference evidence="10 11" key="1">
    <citation type="submission" date="2016-10" db="EMBL/GenBank/DDBJ databases">
        <authorList>
            <person name="de Groot N.N."/>
        </authorList>
    </citation>
    <scope>NUCLEOTIDE SEQUENCE [LARGE SCALE GENOMIC DNA]</scope>
    <source>
        <strain evidence="10 11">Nm1</strain>
    </source>
</reference>
<evidence type="ECO:0000313" key="10">
    <source>
        <dbReference type="EMBL" id="SDY80608.1"/>
    </source>
</evidence>
<sequence>MNEKQKLTRLVLLRHGQSIWNRDRHFTGWSNVALSPAGEEEARAAGQLLKQAGFTFDACLTSGLRRAQDTLALALSTMGQQNLPVYRSWRLNERHYGALEGMQRWAAIRRFGLWSIVSCQIRFNASPPCLALDDLRAPVNQPCYASVDRSQLPLGESMQHTLERVLPLWQNRIVPEIRAGKRLLIVSHKNLLKTLVMQLEGLTGLQVMRLSIATGRPLCYELDASLRPVRRYYLSALNDGARKAAV</sequence>
<comment type="catalytic activity">
    <reaction evidence="5 9">
        <text>(2R)-2-phosphoglycerate = (2R)-3-phosphoglycerate</text>
        <dbReference type="Rhea" id="RHEA:15901"/>
        <dbReference type="ChEBI" id="CHEBI:58272"/>
        <dbReference type="ChEBI" id="CHEBI:58289"/>
        <dbReference type="EC" id="5.4.2.11"/>
    </reaction>
</comment>
<dbReference type="SUPFAM" id="SSF53254">
    <property type="entry name" value="Phosphoglycerate mutase-like"/>
    <property type="match status" value="1"/>
</dbReference>
<dbReference type="InterPro" id="IPR005952">
    <property type="entry name" value="Phosphogly_mut1"/>
</dbReference>
<dbReference type="GO" id="GO:0006094">
    <property type="term" value="P:gluconeogenesis"/>
    <property type="evidence" value="ECO:0007669"/>
    <property type="project" value="UniProtKB-UniRule"/>
</dbReference>
<keyword evidence="4 5" id="KW-0413">Isomerase</keyword>
<dbReference type="GO" id="GO:0004619">
    <property type="term" value="F:phosphoglycerate mutase activity"/>
    <property type="evidence" value="ECO:0007669"/>
    <property type="project" value="UniProtKB-UniRule"/>
</dbReference>
<gene>
    <name evidence="5" type="primary">gpmA</name>
    <name evidence="10" type="ORF">SAMN05421881_10659</name>
</gene>
<dbReference type="RefSeq" id="WP_090415497.1">
    <property type="nucleotide sequence ID" value="NZ_FNOY01000065.1"/>
</dbReference>
<dbReference type="EMBL" id="FNOY01000065">
    <property type="protein sequence ID" value="SDY80608.1"/>
    <property type="molecule type" value="Genomic_DNA"/>
</dbReference>
<accession>A0A1H3MVU6</accession>
<comment type="function">
    <text evidence="5 9">Catalyzes the interconversion of 2-phosphoglycerate and 3-phosphoglycerate.</text>
</comment>
<evidence type="ECO:0000256" key="3">
    <source>
        <dbReference type="ARBA" id="ARBA00023152"/>
    </source>
</evidence>
<dbReference type="GO" id="GO:0006096">
    <property type="term" value="P:glycolytic process"/>
    <property type="evidence" value="ECO:0007669"/>
    <property type="project" value="UniProtKB-UniRule"/>
</dbReference>
<dbReference type="PANTHER" id="PTHR11931">
    <property type="entry name" value="PHOSPHOGLYCERATE MUTASE"/>
    <property type="match status" value="1"/>
</dbReference>
<dbReference type="PROSITE" id="PS00175">
    <property type="entry name" value="PG_MUTASE"/>
    <property type="match status" value="1"/>
</dbReference>
<feature type="active site" description="Proton donor/acceptor" evidence="5 6">
    <location>
        <position position="93"/>
    </location>
</feature>
<dbReference type="OrthoDB" id="9781415at2"/>
<feature type="binding site" evidence="5 7">
    <location>
        <begin position="93"/>
        <end position="96"/>
    </location>
    <ligand>
        <name>substrate</name>
    </ligand>
</feature>
<dbReference type="HAMAP" id="MF_01039">
    <property type="entry name" value="PGAM_GpmA"/>
    <property type="match status" value="1"/>
</dbReference>
<name>A0A1H3MVU6_9PROT</name>
<dbReference type="STRING" id="44576.SAMN05421881_10659"/>
<keyword evidence="2 5" id="KW-0312">Gluconeogenesis</keyword>
<dbReference type="NCBIfam" id="TIGR01258">
    <property type="entry name" value="pgm_1"/>
    <property type="match status" value="1"/>
</dbReference>
<organism evidence="10 11">
    <name type="scientific">Nitrosomonas halophila</name>
    <dbReference type="NCBI Taxonomy" id="44576"/>
    <lineage>
        <taxon>Bacteria</taxon>
        <taxon>Pseudomonadati</taxon>
        <taxon>Pseudomonadota</taxon>
        <taxon>Betaproteobacteria</taxon>
        <taxon>Nitrosomonadales</taxon>
        <taxon>Nitrosomonadaceae</taxon>
        <taxon>Nitrosomonas</taxon>
    </lineage>
</organism>
<evidence type="ECO:0000256" key="9">
    <source>
        <dbReference type="RuleBase" id="RU004512"/>
    </source>
</evidence>
<evidence type="ECO:0000256" key="5">
    <source>
        <dbReference type="HAMAP-Rule" id="MF_01039"/>
    </source>
</evidence>
<comment type="caution">
    <text evidence="5">Lacks conserved residue(s) required for the propagation of feature annotation.</text>
</comment>
<dbReference type="InterPro" id="IPR029033">
    <property type="entry name" value="His_PPase_superfam"/>
</dbReference>
<comment type="pathway">
    <text evidence="5 9">Carbohydrate degradation; glycolysis; pyruvate from D-glyceraldehyde 3-phosphate: step 3/5.</text>
</comment>
<dbReference type="CDD" id="cd07067">
    <property type="entry name" value="HP_PGM_like"/>
    <property type="match status" value="1"/>
</dbReference>
<dbReference type="SMART" id="SM00855">
    <property type="entry name" value="PGAM"/>
    <property type="match status" value="1"/>
</dbReference>
<evidence type="ECO:0000256" key="7">
    <source>
        <dbReference type="PIRSR" id="PIRSR613078-2"/>
    </source>
</evidence>
<evidence type="ECO:0000256" key="2">
    <source>
        <dbReference type="ARBA" id="ARBA00022432"/>
    </source>
</evidence>
<dbReference type="AlphaFoldDB" id="A0A1H3MVU6"/>
<dbReference type="EC" id="5.4.2.11" evidence="5 9"/>
<evidence type="ECO:0000256" key="1">
    <source>
        <dbReference type="ARBA" id="ARBA00006717"/>
    </source>
</evidence>
<comment type="subunit">
    <text evidence="5">Homodimer.</text>
</comment>
<feature type="binding site" evidence="5 7">
    <location>
        <position position="66"/>
    </location>
    <ligand>
        <name>substrate</name>
    </ligand>
</feature>
<keyword evidence="3 5" id="KW-0324">Glycolysis</keyword>
<feature type="site" description="Transition state stabilizer" evidence="5 8">
    <location>
        <position position="188"/>
    </location>
</feature>
<feature type="binding site" evidence="5 7">
    <location>
        <begin position="27"/>
        <end position="28"/>
    </location>
    <ligand>
        <name>substrate</name>
    </ligand>
</feature>
<evidence type="ECO:0000313" key="11">
    <source>
        <dbReference type="Proteomes" id="UP000198640"/>
    </source>
</evidence>
<feature type="active site" description="Tele-phosphohistidine intermediate" evidence="5 6">
    <location>
        <position position="15"/>
    </location>
</feature>
<dbReference type="InterPro" id="IPR013078">
    <property type="entry name" value="His_Pase_superF_clade-1"/>
</dbReference>
<feature type="binding site" evidence="5 7">
    <location>
        <begin position="14"/>
        <end position="21"/>
    </location>
    <ligand>
        <name>substrate</name>
    </ligand>
</feature>
<evidence type="ECO:0000256" key="6">
    <source>
        <dbReference type="PIRSR" id="PIRSR613078-1"/>
    </source>
</evidence>
<dbReference type="Pfam" id="PF00300">
    <property type="entry name" value="His_Phos_1"/>
    <property type="match status" value="1"/>
</dbReference>
<proteinExistence type="inferred from homology"/>
<dbReference type="Proteomes" id="UP000198640">
    <property type="component" value="Unassembled WGS sequence"/>
</dbReference>
<evidence type="ECO:0000256" key="8">
    <source>
        <dbReference type="PIRSR" id="PIRSR613078-3"/>
    </source>
</evidence>
<dbReference type="Gene3D" id="3.40.50.1240">
    <property type="entry name" value="Phosphoglycerate mutase-like"/>
    <property type="match status" value="1"/>
</dbReference>
<keyword evidence="11" id="KW-1185">Reference proteome</keyword>
<dbReference type="UniPathway" id="UPA00109">
    <property type="reaction ID" value="UER00186"/>
</dbReference>